<dbReference type="CDD" id="cd00293">
    <property type="entry name" value="USP-like"/>
    <property type="match status" value="1"/>
</dbReference>
<dbReference type="EMBL" id="JBBLZC010000001">
    <property type="protein sequence ID" value="MEK0081828.1"/>
    <property type="molecule type" value="Genomic_DNA"/>
</dbReference>
<protein>
    <submittedName>
        <fullName evidence="3">Universal stress protein</fullName>
    </submittedName>
</protein>
<dbReference type="SUPFAM" id="SSF52402">
    <property type="entry name" value="Adenine nucleotide alpha hydrolases-like"/>
    <property type="match status" value="1"/>
</dbReference>
<dbReference type="PANTHER" id="PTHR46268:SF15">
    <property type="entry name" value="UNIVERSAL STRESS PROTEIN HP_0031"/>
    <property type="match status" value="1"/>
</dbReference>
<proteinExistence type="inferred from homology"/>
<sequence length="143" mass="15031">MLTRILCATDGSRVSERAVAFAVELAKRCKAPLTFLTVITVSAETAARSPFWDTNLLDAGAAQTRHELAAAARLASESGLAGVDYATVQGRHIGKAIAYYAHEHGYDHIVMGSHGATGIERLMLGSVASDVVAAAHCPVTVVR</sequence>
<dbReference type="RefSeq" id="WP_418157671.1">
    <property type="nucleotide sequence ID" value="NZ_JBBLZC010000001.1"/>
</dbReference>
<evidence type="ECO:0000256" key="1">
    <source>
        <dbReference type="ARBA" id="ARBA00008791"/>
    </source>
</evidence>
<comment type="similarity">
    <text evidence="1">Belongs to the universal stress protein A family.</text>
</comment>
<dbReference type="InterPro" id="IPR014729">
    <property type="entry name" value="Rossmann-like_a/b/a_fold"/>
</dbReference>
<evidence type="ECO:0000313" key="3">
    <source>
        <dbReference type="EMBL" id="MEK0081828.1"/>
    </source>
</evidence>
<keyword evidence="4" id="KW-1185">Reference proteome</keyword>
<dbReference type="Proteomes" id="UP001375743">
    <property type="component" value="Unassembled WGS sequence"/>
</dbReference>
<evidence type="ECO:0000313" key="4">
    <source>
        <dbReference type="Proteomes" id="UP001375743"/>
    </source>
</evidence>
<dbReference type="InterPro" id="IPR006015">
    <property type="entry name" value="Universal_stress_UspA"/>
</dbReference>
<dbReference type="PANTHER" id="PTHR46268">
    <property type="entry name" value="STRESS RESPONSE PROTEIN NHAX"/>
    <property type="match status" value="1"/>
</dbReference>
<evidence type="ECO:0000259" key="2">
    <source>
        <dbReference type="Pfam" id="PF00582"/>
    </source>
</evidence>
<dbReference type="PRINTS" id="PR01438">
    <property type="entry name" value="UNVRSLSTRESS"/>
</dbReference>
<name>A0ABU8XMY5_9PROT</name>
<gene>
    <name evidence="3" type="ORF">U1T56_01590</name>
</gene>
<accession>A0ABU8XMY5</accession>
<organism evidence="3 4">
    <name type="scientific">Benzoatithermus flavus</name>
    <dbReference type="NCBI Taxonomy" id="3108223"/>
    <lineage>
        <taxon>Bacteria</taxon>
        <taxon>Pseudomonadati</taxon>
        <taxon>Pseudomonadota</taxon>
        <taxon>Alphaproteobacteria</taxon>
        <taxon>Geminicoccales</taxon>
        <taxon>Geminicoccaceae</taxon>
        <taxon>Benzoatithermus</taxon>
    </lineage>
</organism>
<dbReference type="Pfam" id="PF00582">
    <property type="entry name" value="Usp"/>
    <property type="match status" value="1"/>
</dbReference>
<dbReference type="InterPro" id="IPR006016">
    <property type="entry name" value="UspA"/>
</dbReference>
<feature type="domain" description="UspA" evidence="2">
    <location>
        <begin position="1"/>
        <end position="143"/>
    </location>
</feature>
<reference evidence="3 4" key="1">
    <citation type="submission" date="2024-01" db="EMBL/GenBank/DDBJ databases">
        <title>Multi-omics insights into the function and evolution of sodium benzoate biodegradation pathways in Benzoatithermus flavus gen. nov., sp. nov. from hot spring.</title>
        <authorList>
            <person name="Hu C.-J."/>
            <person name="Li W.-J."/>
        </authorList>
    </citation>
    <scope>NUCLEOTIDE SEQUENCE [LARGE SCALE GENOMIC DNA]</scope>
    <source>
        <strain evidence="3 4">SYSU G07066</strain>
    </source>
</reference>
<comment type="caution">
    <text evidence="3">The sequence shown here is derived from an EMBL/GenBank/DDBJ whole genome shotgun (WGS) entry which is preliminary data.</text>
</comment>
<dbReference type="Gene3D" id="3.40.50.620">
    <property type="entry name" value="HUPs"/>
    <property type="match status" value="1"/>
</dbReference>